<accession>A0A0U1ZY36</accession>
<keyword evidence="1" id="KW-0812">Transmembrane</keyword>
<dbReference type="GeneID" id="24285889"/>
<protein>
    <submittedName>
        <fullName evidence="2">ATP synthase F0 subunit 8</fullName>
    </submittedName>
</protein>
<feature type="transmembrane region" description="Helical" evidence="1">
    <location>
        <begin position="6"/>
        <end position="26"/>
    </location>
</feature>
<proteinExistence type="predicted"/>
<keyword evidence="2" id="KW-0496">Mitochondrion</keyword>
<dbReference type="AlphaFoldDB" id="A0A0U1ZY36"/>
<keyword evidence="1" id="KW-1133">Transmembrane helix</keyword>
<dbReference type="EMBL" id="KP245955">
    <property type="protein sequence ID" value="AKE49759.1"/>
    <property type="molecule type" value="Genomic_DNA"/>
</dbReference>
<name>A0A0U1ZY36_CACCO</name>
<geneLocation type="mitochondrion" evidence="2"/>
<evidence type="ECO:0000313" key="2">
    <source>
        <dbReference type="EMBL" id="AKE49759.1"/>
    </source>
</evidence>
<dbReference type="RefSeq" id="YP_009139044.1">
    <property type="nucleotide sequence ID" value="NC_027087.1"/>
</dbReference>
<gene>
    <name evidence="2" type="primary">ATP8</name>
</gene>
<dbReference type="CTD" id="4509"/>
<sequence>MAPLPWVTLLMLTVFTLLYISTIIFFSMKESVNKNMINQKKNFHIKW</sequence>
<evidence type="ECO:0000256" key="1">
    <source>
        <dbReference type="SAM" id="Phobius"/>
    </source>
</evidence>
<organism evidence="2">
    <name type="scientific">Cacopsylla coccinea</name>
    <name type="common">Psyllid</name>
    <name type="synonym">Psylla coccinea</name>
    <dbReference type="NCBI Taxonomy" id="1646117"/>
    <lineage>
        <taxon>Eukaryota</taxon>
        <taxon>Metazoa</taxon>
        <taxon>Ecdysozoa</taxon>
        <taxon>Arthropoda</taxon>
        <taxon>Hexapoda</taxon>
        <taxon>Insecta</taxon>
        <taxon>Pterygota</taxon>
        <taxon>Neoptera</taxon>
        <taxon>Paraneoptera</taxon>
        <taxon>Hemiptera</taxon>
        <taxon>Sternorrhyncha</taxon>
        <taxon>Psylloidea</taxon>
        <taxon>Psyllidae</taxon>
        <taxon>Psyllinae</taxon>
        <taxon>Cacopsylla</taxon>
    </lineage>
</organism>
<reference evidence="2" key="1">
    <citation type="journal article" date="2015" name="Mitochondrial DNA">
        <title>Complete mitochondrial genome of Cacopsylla coccinae (Hemiptera: Psyllidae).</title>
        <authorList>
            <person name="Que S."/>
            <person name="Yu L."/>
            <person name="Xin T."/>
            <person name="Zou Z."/>
            <person name="Hu L."/>
            <person name="Xia B."/>
        </authorList>
    </citation>
    <scope>NUCLEOTIDE SEQUENCE</scope>
</reference>
<keyword evidence="1" id="KW-0472">Membrane</keyword>